<name>A0A5C5VEL0_9BACT</name>
<evidence type="ECO:0000313" key="9">
    <source>
        <dbReference type="Proteomes" id="UP000316714"/>
    </source>
</evidence>
<dbReference type="Proteomes" id="UP000316714">
    <property type="component" value="Unassembled WGS sequence"/>
</dbReference>
<dbReference type="SUPFAM" id="SSF48452">
    <property type="entry name" value="TPR-like"/>
    <property type="match status" value="1"/>
</dbReference>
<feature type="transmembrane region" description="Helical" evidence="6">
    <location>
        <begin position="29"/>
        <end position="48"/>
    </location>
</feature>
<feature type="transmembrane region" description="Helical" evidence="6">
    <location>
        <begin position="212"/>
        <end position="235"/>
    </location>
</feature>
<feature type="repeat" description="TPR" evidence="5">
    <location>
        <begin position="650"/>
        <end position="683"/>
    </location>
</feature>
<evidence type="ECO:0000256" key="6">
    <source>
        <dbReference type="SAM" id="Phobius"/>
    </source>
</evidence>
<keyword evidence="9" id="KW-1185">Reference proteome</keyword>
<dbReference type="InterPro" id="IPR007016">
    <property type="entry name" value="O-antigen_ligase-rel_domated"/>
</dbReference>
<evidence type="ECO:0000313" key="8">
    <source>
        <dbReference type="EMBL" id="TWT37084.1"/>
    </source>
</evidence>
<keyword evidence="4 6" id="KW-0472">Membrane</keyword>
<feature type="domain" description="O-antigen ligase-related" evidence="7">
    <location>
        <begin position="264"/>
        <end position="404"/>
    </location>
</feature>
<keyword evidence="5" id="KW-0802">TPR repeat</keyword>
<feature type="transmembrane region" description="Helical" evidence="6">
    <location>
        <begin position="142"/>
        <end position="160"/>
    </location>
</feature>
<feature type="transmembrane region" description="Helical" evidence="6">
    <location>
        <begin position="306"/>
        <end position="327"/>
    </location>
</feature>
<dbReference type="Pfam" id="PF04932">
    <property type="entry name" value="Wzy_C"/>
    <property type="match status" value="1"/>
</dbReference>
<dbReference type="PANTHER" id="PTHR37422:SF23">
    <property type="entry name" value="TEICHURONIC ACID BIOSYNTHESIS PROTEIN TUAE"/>
    <property type="match status" value="1"/>
</dbReference>
<feature type="transmembrane region" description="Helical" evidence="6">
    <location>
        <begin position="82"/>
        <end position="100"/>
    </location>
</feature>
<evidence type="ECO:0000256" key="2">
    <source>
        <dbReference type="ARBA" id="ARBA00022692"/>
    </source>
</evidence>
<evidence type="ECO:0000256" key="3">
    <source>
        <dbReference type="ARBA" id="ARBA00022989"/>
    </source>
</evidence>
<dbReference type="PANTHER" id="PTHR37422">
    <property type="entry name" value="TEICHURONIC ACID BIOSYNTHESIS PROTEIN TUAE"/>
    <property type="match status" value="1"/>
</dbReference>
<organism evidence="8 9">
    <name type="scientific">Posidoniimonas corsicana</name>
    <dbReference type="NCBI Taxonomy" id="1938618"/>
    <lineage>
        <taxon>Bacteria</taxon>
        <taxon>Pseudomonadati</taxon>
        <taxon>Planctomycetota</taxon>
        <taxon>Planctomycetia</taxon>
        <taxon>Pirellulales</taxon>
        <taxon>Lacipirellulaceae</taxon>
        <taxon>Posidoniimonas</taxon>
    </lineage>
</organism>
<accession>A0A5C5VEL0</accession>
<evidence type="ECO:0000259" key="7">
    <source>
        <dbReference type="Pfam" id="PF04932"/>
    </source>
</evidence>
<feature type="transmembrane region" description="Helical" evidence="6">
    <location>
        <begin position="452"/>
        <end position="469"/>
    </location>
</feature>
<dbReference type="InterPro" id="IPR051533">
    <property type="entry name" value="WaaL-like"/>
</dbReference>
<reference evidence="8 9" key="1">
    <citation type="submission" date="2019-02" db="EMBL/GenBank/DDBJ databases">
        <title>Deep-cultivation of Planctomycetes and their phenomic and genomic characterization uncovers novel biology.</title>
        <authorList>
            <person name="Wiegand S."/>
            <person name="Jogler M."/>
            <person name="Boedeker C."/>
            <person name="Pinto D."/>
            <person name="Vollmers J."/>
            <person name="Rivas-Marin E."/>
            <person name="Kohn T."/>
            <person name="Peeters S.H."/>
            <person name="Heuer A."/>
            <person name="Rast P."/>
            <person name="Oberbeckmann S."/>
            <person name="Bunk B."/>
            <person name="Jeske O."/>
            <person name="Meyerdierks A."/>
            <person name="Storesund J.E."/>
            <person name="Kallscheuer N."/>
            <person name="Luecker S."/>
            <person name="Lage O.M."/>
            <person name="Pohl T."/>
            <person name="Merkel B.J."/>
            <person name="Hornburger P."/>
            <person name="Mueller R.-W."/>
            <person name="Bruemmer F."/>
            <person name="Labrenz M."/>
            <person name="Spormann A.M."/>
            <person name="Op Den Camp H."/>
            <person name="Overmann J."/>
            <person name="Amann R."/>
            <person name="Jetten M.S.M."/>
            <person name="Mascher T."/>
            <person name="Medema M.H."/>
            <person name="Devos D.P."/>
            <person name="Kaster A.-K."/>
            <person name="Ovreas L."/>
            <person name="Rohde M."/>
            <person name="Galperin M.Y."/>
            <person name="Jogler C."/>
        </authorList>
    </citation>
    <scope>NUCLEOTIDE SEQUENCE [LARGE SCALE GENOMIC DNA]</scope>
    <source>
        <strain evidence="8 9">KOR34</strain>
    </source>
</reference>
<feature type="transmembrane region" description="Helical" evidence="6">
    <location>
        <begin position="54"/>
        <end position="73"/>
    </location>
</feature>
<dbReference type="PROSITE" id="PS50005">
    <property type="entry name" value="TPR"/>
    <property type="match status" value="1"/>
</dbReference>
<dbReference type="GO" id="GO:0016020">
    <property type="term" value="C:membrane"/>
    <property type="evidence" value="ECO:0007669"/>
    <property type="project" value="UniProtKB-SubCell"/>
</dbReference>
<evidence type="ECO:0000256" key="1">
    <source>
        <dbReference type="ARBA" id="ARBA00004141"/>
    </source>
</evidence>
<feature type="transmembrane region" description="Helical" evidence="6">
    <location>
        <begin position="397"/>
        <end position="415"/>
    </location>
</feature>
<dbReference type="GO" id="GO:0016874">
    <property type="term" value="F:ligase activity"/>
    <property type="evidence" value="ECO:0007669"/>
    <property type="project" value="UniProtKB-KW"/>
</dbReference>
<dbReference type="EMBL" id="SIHJ01000001">
    <property type="protein sequence ID" value="TWT37084.1"/>
    <property type="molecule type" value="Genomic_DNA"/>
</dbReference>
<comment type="subcellular location">
    <subcellularLocation>
        <location evidence="1">Membrane</location>
        <topology evidence="1">Multi-pass membrane protein</topology>
    </subcellularLocation>
</comment>
<feature type="transmembrane region" description="Helical" evidence="6">
    <location>
        <begin position="169"/>
        <end position="192"/>
    </location>
</feature>
<dbReference type="Gene3D" id="1.25.40.10">
    <property type="entry name" value="Tetratricopeptide repeat domain"/>
    <property type="match status" value="1"/>
</dbReference>
<sequence length="841" mass="91120">MPRRHHQSIAGGLLGVLDEFVPAGRLSKALLLLMAVLLFFETIAYGAVEAWSELAALTLSGLIVAVLLVRHALDRDSRAPTTWLWVPLGLFVALAVLQAAPLPAGWSGALAPGTLARKQELLGIGELASSSLSYYPRETWRLARMMLVGGALFAAAITLGRERGGVRRLLALVFVVGAGEAAFAIIQIIAQADWAYEAAGRPPRPAATAGTFLNYSNFSQFINLAIGAGLGLLLVRTEHRRRLTGRNAGWEDFWRTEGWIVCGLAACCLSVFTSMSRNGVLSMVVAGGCFLVLLQRRRSSSAQAWALVAVPVSVFVGLCVVGFDLVYDRLGTLSEGRYFTDRWQLTLDTLRAWQDHPVWGIGLNAHEYAFSGYDTTGALAIAQTADNDYAQLLEETGVVGAALVAAAIGIVAWMIHKLTTDRAASASLAAFGVAYALIAVAIHSWSDFGQRIPAVFSLTAILVGVLVAADHQRRIRQSDASPTPQPTTGQRKTQGLIAAGLLLPAWGVSLAVAYMAAQAEESWAGAYYQERVIAAKDWQGSVDEYRFLLESAESAAALESNNVRYAYRLNLYRWQAMLWAGGGASPDTSDPEFVKVTAAVADALARSRELCPTFGPAYTLEGQLRYFILQDAEAGRRQILLGAELAPQDPTALFNAGFVYAQEGDLERAYPLMERLVALRESYFPQAARELVVTLGAPESAESLCGDSYRRLEALAELYEEQGGSLAERADPLRTRAIEQLEARVQNGEATPAELARVAQASYDLGDATRAIQLLRRALAADYNNIPLRMRLAGWLSDDGRHDQALHEAKICLRLKPGDARAKQLVNRFYDLANSRPQPAS</sequence>
<dbReference type="AlphaFoldDB" id="A0A5C5VEL0"/>
<keyword evidence="8" id="KW-0436">Ligase</keyword>
<comment type="caution">
    <text evidence="8">The sequence shown here is derived from an EMBL/GenBank/DDBJ whole genome shotgun (WGS) entry which is preliminary data.</text>
</comment>
<dbReference type="InterPro" id="IPR019734">
    <property type="entry name" value="TPR_rpt"/>
</dbReference>
<dbReference type="InterPro" id="IPR011990">
    <property type="entry name" value="TPR-like_helical_dom_sf"/>
</dbReference>
<protein>
    <submittedName>
        <fullName evidence="8">O-Antigen ligase</fullName>
    </submittedName>
</protein>
<feature type="transmembrane region" description="Helical" evidence="6">
    <location>
        <begin position="427"/>
        <end position="446"/>
    </location>
</feature>
<feature type="transmembrane region" description="Helical" evidence="6">
    <location>
        <begin position="496"/>
        <end position="517"/>
    </location>
</feature>
<keyword evidence="2 6" id="KW-0812">Transmembrane</keyword>
<evidence type="ECO:0000256" key="5">
    <source>
        <dbReference type="PROSITE-ProRule" id="PRU00339"/>
    </source>
</evidence>
<proteinExistence type="predicted"/>
<evidence type="ECO:0000256" key="4">
    <source>
        <dbReference type="ARBA" id="ARBA00023136"/>
    </source>
</evidence>
<dbReference type="RefSeq" id="WP_146564442.1">
    <property type="nucleotide sequence ID" value="NZ_SIHJ01000001.1"/>
</dbReference>
<gene>
    <name evidence="8" type="ORF">KOR34_20310</name>
</gene>
<dbReference type="OrthoDB" id="5469233at2"/>
<keyword evidence="3 6" id="KW-1133">Transmembrane helix</keyword>